<evidence type="ECO:0000256" key="12">
    <source>
        <dbReference type="SAM" id="MobiDB-lite"/>
    </source>
</evidence>
<sequence>MSEEFLSQEEIDALLGGGEEKEESKPEVVPFDFSQVEHIKKGGVPGLELLIERWVKIYREDVRRLVPQVGMVSKESVYITRFNNFLAKIPMPASYTIVSMKPFKENFLFVLDSRLVFVVISVMFGGPAKPFKIEGREFTKLEMRIIQDIVKIALEDFEQVWKEVYPITVEMKSIELNPALARIVSGNEKVIVVECSMDIEGYEAPFFFCFPYGMFMPIKDLIFSESLFAEKDPVWIRHLGEKLLKTNLRVWLELTRKKFSVKEVLSWKEGDKLQLDVSKGDLLKLYVEESPKFYAKLGKVKDRYAALVYDFINGEGDGGRGEESGGAGQGVGGGSQSSAGGSSRERS</sequence>
<dbReference type="GO" id="GO:0005886">
    <property type="term" value="C:plasma membrane"/>
    <property type="evidence" value="ECO:0007669"/>
    <property type="project" value="UniProtKB-SubCell"/>
</dbReference>
<dbReference type="GO" id="GO:0009425">
    <property type="term" value="C:bacterial-type flagellum basal body"/>
    <property type="evidence" value="ECO:0007669"/>
    <property type="project" value="UniProtKB-SubCell"/>
</dbReference>
<dbReference type="InterPro" id="IPR028976">
    <property type="entry name" value="CheC-like_sf"/>
</dbReference>
<comment type="subcellular location">
    <subcellularLocation>
        <location evidence="1">Bacterial flagellum basal body</location>
    </subcellularLocation>
    <subcellularLocation>
        <location evidence="2">Cell membrane</location>
        <topology evidence="2">Peripheral membrane protein</topology>
    </subcellularLocation>
</comment>
<gene>
    <name evidence="14" type="ordered locus">Theam_1467</name>
</gene>
<dbReference type="HOGENOM" id="CLU_052646_1_2_0"/>
<dbReference type="KEGG" id="tam:Theam_1467"/>
<keyword evidence="14" id="KW-0282">Flagellum</keyword>
<dbReference type="OrthoDB" id="9806941at2"/>
<keyword evidence="9" id="KW-0975">Bacterial flagellum</keyword>
<keyword evidence="14" id="KW-0969">Cilium</keyword>
<dbReference type="AlphaFoldDB" id="E8T499"/>
<dbReference type="CDD" id="cd17908">
    <property type="entry name" value="FliM"/>
    <property type="match status" value="1"/>
</dbReference>
<dbReference type="InterPro" id="IPR001689">
    <property type="entry name" value="Flag_FliM"/>
</dbReference>
<evidence type="ECO:0000256" key="1">
    <source>
        <dbReference type="ARBA" id="ARBA00004117"/>
    </source>
</evidence>
<keyword evidence="15" id="KW-1185">Reference proteome</keyword>
<evidence type="ECO:0000256" key="3">
    <source>
        <dbReference type="ARBA" id="ARBA00011049"/>
    </source>
</evidence>
<reference evidence="14" key="1">
    <citation type="submission" date="2011-01" db="EMBL/GenBank/DDBJ databases">
        <title>Complete sequence of chromosome of Thermovibrio ammonificans HB-1.</title>
        <authorList>
            <consortium name="US DOE Joint Genome Institute"/>
            <person name="Lucas S."/>
            <person name="Copeland A."/>
            <person name="Lapidus A."/>
            <person name="Cheng J.-F."/>
            <person name="Goodwin L."/>
            <person name="Pitluck S."/>
            <person name="Davenport K."/>
            <person name="Detter J.C."/>
            <person name="Han C."/>
            <person name="Tapia R."/>
            <person name="Land M."/>
            <person name="Hauser L."/>
            <person name="Kyrpides N."/>
            <person name="Ivanova N."/>
            <person name="Ovchinnikova G."/>
            <person name="Vetriani C."/>
            <person name="Woyke T."/>
        </authorList>
    </citation>
    <scope>NUCLEOTIDE SEQUENCE [LARGE SCALE GENOMIC DNA]</scope>
    <source>
        <strain evidence="14">HB-1</strain>
    </source>
</reference>
<comment type="similarity">
    <text evidence="3">Belongs to the FliM family.</text>
</comment>
<dbReference type="NCBIfam" id="TIGR01397">
    <property type="entry name" value="fliM_switch"/>
    <property type="match status" value="1"/>
</dbReference>
<dbReference type="GO" id="GO:0003774">
    <property type="term" value="F:cytoskeletal motor activity"/>
    <property type="evidence" value="ECO:0007669"/>
    <property type="project" value="InterPro"/>
</dbReference>
<evidence type="ECO:0000313" key="15">
    <source>
        <dbReference type="Proteomes" id="UP000006362"/>
    </source>
</evidence>
<evidence type="ECO:0000256" key="9">
    <source>
        <dbReference type="ARBA" id="ARBA00023143"/>
    </source>
</evidence>
<dbReference type="GO" id="GO:0050918">
    <property type="term" value="P:positive chemotaxis"/>
    <property type="evidence" value="ECO:0007669"/>
    <property type="project" value="TreeGrafter"/>
</dbReference>
<dbReference type="Gene3D" id="3.40.1550.10">
    <property type="entry name" value="CheC-like"/>
    <property type="match status" value="1"/>
</dbReference>
<keyword evidence="6" id="KW-0145">Chemotaxis</keyword>
<feature type="domain" description="Flagellar motor switch protein FliN-like C-terminal" evidence="13">
    <location>
        <begin position="242"/>
        <end position="312"/>
    </location>
</feature>
<dbReference type="InterPro" id="IPR001543">
    <property type="entry name" value="FliN-like_C"/>
</dbReference>
<dbReference type="Gene3D" id="2.30.330.10">
    <property type="entry name" value="SpoA-like"/>
    <property type="match status" value="1"/>
</dbReference>
<dbReference type="SUPFAM" id="SSF101801">
    <property type="entry name" value="Surface presentation of antigens (SPOA)"/>
    <property type="match status" value="1"/>
</dbReference>
<dbReference type="PANTHER" id="PTHR30034:SF6">
    <property type="entry name" value="YOP PROTEINS TRANSLOCATION PROTEIN Q"/>
    <property type="match status" value="1"/>
</dbReference>
<evidence type="ECO:0000313" key="14">
    <source>
        <dbReference type="EMBL" id="ADU97428.1"/>
    </source>
</evidence>
<feature type="compositionally biased region" description="Gly residues" evidence="12">
    <location>
        <begin position="324"/>
        <end position="335"/>
    </location>
</feature>
<feature type="compositionally biased region" description="Low complexity" evidence="12">
    <location>
        <begin position="336"/>
        <end position="347"/>
    </location>
</feature>
<comment type="function">
    <text evidence="10">FliM is one of three proteins (FliG, FliN, FliM) that forms the rotor-mounted switch complex (C ring), located at the base of the basal body. This complex interacts with the CheY and CheZ chemotaxis proteins, in addition to contacting components of the motor that determine the direction of flagellar rotation.</text>
</comment>
<dbReference type="Pfam" id="PF01052">
    <property type="entry name" value="FliMN_C"/>
    <property type="match status" value="1"/>
</dbReference>
<dbReference type="Proteomes" id="UP000006362">
    <property type="component" value="Chromosome"/>
</dbReference>
<dbReference type="GO" id="GO:0071978">
    <property type="term" value="P:bacterial-type flagellum-dependent swarming motility"/>
    <property type="evidence" value="ECO:0007669"/>
    <property type="project" value="TreeGrafter"/>
</dbReference>
<evidence type="ECO:0000256" key="2">
    <source>
        <dbReference type="ARBA" id="ARBA00004202"/>
    </source>
</evidence>
<evidence type="ECO:0000256" key="6">
    <source>
        <dbReference type="ARBA" id="ARBA00022500"/>
    </source>
</evidence>
<dbReference type="PRINTS" id="PR00955">
    <property type="entry name" value="FLGMOTORFLIM"/>
</dbReference>
<evidence type="ECO:0000256" key="8">
    <source>
        <dbReference type="ARBA" id="ARBA00023136"/>
    </source>
</evidence>
<accession>E8T499</accession>
<feature type="region of interest" description="Disordered" evidence="12">
    <location>
        <begin position="318"/>
        <end position="347"/>
    </location>
</feature>
<dbReference type="Pfam" id="PF02154">
    <property type="entry name" value="FliM"/>
    <property type="match status" value="1"/>
</dbReference>
<keyword evidence="5" id="KW-1003">Cell membrane</keyword>
<evidence type="ECO:0000259" key="13">
    <source>
        <dbReference type="Pfam" id="PF01052"/>
    </source>
</evidence>
<keyword evidence="7" id="KW-0283">Flagellar rotation</keyword>
<dbReference type="SUPFAM" id="SSF103039">
    <property type="entry name" value="CheC-like"/>
    <property type="match status" value="1"/>
</dbReference>
<dbReference type="InterPro" id="IPR036429">
    <property type="entry name" value="SpoA-like_sf"/>
</dbReference>
<proteinExistence type="inferred from homology"/>
<evidence type="ECO:0000256" key="4">
    <source>
        <dbReference type="ARBA" id="ARBA00021898"/>
    </source>
</evidence>
<keyword evidence="8" id="KW-0472">Membrane</keyword>
<dbReference type="STRING" id="648996.Theam_1467"/>
<evidence type="ECO:0000256" key="7">
    <source>
        <dbReference type="ARBA" id="ARBA00022779"/>
    </source>
</evidence>
<dbReference type="eggNOG" id="COG1868">
    <property type="taxonomic scope" value="Bacteria"/>
</dbReference>
<dbReference type="EMBL" id="CP002444">
    <property type="protein sequence ID" value="ADU97428.1"/>
    <property type="molecule type" value="Genomic_DNA"/>
</dbReference>
<dbReference type="RefSeq" id="WP_013538214.1">
    <property type="nucleotide sequence ID" value="NC_014926.1"/>
</dbReference>
<organism evidence="14 15">
    <name type="scientific">Thermovibrio ammonificans (strain DSM 15698 / JCM 12110 / HB-1)</name>
    <dbReference type="NCBI Taxonomy" id="648996"/>
    <lineage>
        <taxon>Bacteria</taxon>
        <taxon>Pseudomonadati</taxon>
        <taxon>Aquificota</taxon>
        <taxon>Aquificia</taxon>
        <taxon>Desulfurobacteriales</taxon>
        <taxon>Desulfurobacteriaceae</taxon>
        <taxon>Thermovibrio</taxon>
    </lineage>
</organism>
<protein>
    <recommendedName>
        <fullName evidence="4 11">Flagellar motor switch protein FliM</fullName>
    </recommendedName>
</protein>
<keyword evidence="14" id="KW-0966">Cell projection</keyword>
<dbReference type="PIRSF" id="PIRSF002888">
    <property type="entry name" value="FliM"/>
    <property type="match status" value="1"/>
</dbReference>
<evidence type="ECO:0000256" key="11">
    <source>
        <dbReference type="NCBIfam" id="TIGR01397"/>
    </source>
</evidence>
<evidence type="ECO:0000256" key="10">
    <source>
        <dbReference type="ARBA" id="ARBA00025044"/>
    </source>
</evidence>
<dbReference type="PANTHER" id="PTHR30034">
    <property type="entry name" value="FLAGELLAR MOTOR SWITCH PROTEIN FLIM"/>
    <property type="match status" value="1"/>
</dbReference>
<name>E8T499_THEA1</name>
<evidence type="ECO:0000256" key="5">
    <source>
        <dbReference type="ARBA" id="ARBA00022475"/>
    </source>
</evidence>